<evidence type="ECO:0000256" key="10">
    <source>
        <dbReference type="SAM" id="MobiDB-lite"/>
    </source>
</evidence>
<dbReference type="PANTHER" id="PTHR46905">
    <property type="entry name" value="RING-H2 FINGER PROTEIN ATL78"/>
    <property type="match status" value="1"/>
</dbReference>
<dbReference type="InterPro" id="IPR013083">
    <property type="entry name" value="Znf_RING/FYVE/PHD"/>
</dbReference>
<keyword evidence="9" id="KW-0863">Zinc-finger</keyword>
<evidence type="ECO:0000256" key="7">
    <source>
        <dbReference type="ARBA" id="ARBA00023136"/>
    </source>
</evidence>
<dbReference type="AlphaFoldDB" id="A0A4Y7IEH5"/>
<dbReference type="GO" id="GO:0008270">
    <property type="term" value="F:zinc ion binding"/>
    <property type="evidence" value="ECO:0007669"/>
    <property type="project" value="UniProtKB-KW"/>
</dbReference>
<dbReference type="Gramene" id="RZC45898">
    <property type="protein sequence ID" value="RZC45898"/>
    <property type="gene ID" value="C5167_038845"/>
</dbReference>
<dbReference type="PANTHER" id="PTHR46905:SF7">
    <property type="entry name" value="RING-H2 FINGER PROTEIN ATL78"/>
    <property type="match status" value="1"/>
</dbReference>
<dbReference type="Proteomes" id="UP000316621">
    <property type="component" value="Chromosome 1"/>
</dbReference>
<name>A0A4Y7IEH5_PAPSO</name>
<feature type="region of interest" description="Disordered" evidence="10">
    <location>
        <begin position="188"/>
        <end position="220"/>
    </location>
</feature>
<dbReference type="GO" id="GO:0016567">
    <property type="term" value="P:protein ubiquitination"/>
    <property type="evidence" value="ECO:0007669"/>
    <property type="project" value="UniProtKB-UniPathway"/>
</dbReference>
<dbReference type="OMA" id="ANTECVI"/>
<evidence type="ECO:0000259" key="12">
    <source>
        <dbReference type="PROSITE" id="PS50089"/>
    </source>
</evidence>
<evidence type="ECO:0000313" key="14">
    <source>
        <dbReference type="Proteomes" id="UP000316621"/>
    </source>
</evidence>
<sequence>MSSSTSFPSTFYTRKLLLHTIPHLAASSPTSPHSLSGKEQSGTTTPGSDFDANVLMVLSVLICGLISALGLNSIIRFAILSCSNRVVHDLGDSTPKLAHTGIKKKALKTFPTVTYSTGLKLPSLGTECVICISEFSPGEKIRILPKCNHGFHTKCIDKWLSSHSSCPTCRHCLIETCGKIINGGGQSLIPQAPVPPPPPPSTTVPLEHERATPPSSNIVPLEHEGVTRNAVDIC</sequence>
<evidence type="ECO:0000256" key="4">
    <source>
        <dbReference type="ARBA" id="ARBA00022723"/>
    </source>
</evidence>
<dbReference type="InterPro" id="IPR001841">
    <property type="entry name" value="Znf_RING"/>
</dbReference>
<evidence type="ECO:0000256" key="9">
    <source>
        <dbReference type="PROSITE-ProRule" id="PRU00175"/>
    </source>
</evidence>
<keyword evidence="4" id="KW-0479">Metal-binding</keyword>
<evidence type="ECO:0000256" key="1">
    <source>
        <dbReference type="ARBA" id="ARBA00004167"/>
    </source>
</evidence>
<evidence type="ECO:0000256" key="6">
    <source>
        <dbReference type="ARBA" id="ARBA00022989"/>
    </source>
</evidence>
<keyword evidence="14" id="KW-1185">Reference proteome</keyword>
<evidence type="ECO:0000256" key="2">
    <source>
        <dbReference type="ARBA" id="ARBA00022679"/>
    </source>
</evidence>
<evidence type="ECO:0000256" key="11">
    <source>
        <dbReference type="SAM" id="Phobius"/>
    </source>
</evidence>
<keyword evidence="5" id="KW-0862">Zinc</keyword>
<comment type="similarity">
    <text evidence="8">Belongs to the RING-type zinc finger family. ATL subfamily.</text>
</comment>
<dbReference type="Gene3D" id="3.30.40.10">
    <property type="entry name" value="Zinc/RING finger domain, C3HC4 (zinc finger)"/>
    <property type="match status" value="1"/>
</dbReference>
<dbReference type="SUPFAM" id="SSF57850">
    <property type="entry name" value="RING/U-box"/>
    <property type="match status" value="1"/>
</dbReference>
<dbReference type="GO" id="GO:0016020">
    <property type="term" value="C:membrane"/>
    <property type="evidence" value="ECO:0007669"/>
    <property type="project" value="UniProtKB-SubCell"/>
</dbReference>
<keyword evidence="6 11" id="KW-1133">Transmembrane helix</keyword>
<dbReference type="UniPathway" id="UPA00143"/>
<keyword evidence="3 11" id="KW-0812">Transmembrane</keyword>
<dbReference type="PROSITE" id="PS50089">
    <property type="entry name" value="ZF_RING_2"/>
    <property type="match status" value="1"/>
</dbReference>
<keyword evidence="2" id="KW-0808">Transferase</keyword>
<evidence type="ECO:0000256" key="5">
    <source>
        <dbReference type="ARBA" id="ARBA00022833"/>
    </source>
</evidence>
<evidence type="ECO:0000313" key="13">
    <source>
        <dbReference type="EMBL" id="RZC45898.1"/>
    </source>
</evidence>
<evidence type="ECO:0000256" key="3">
    <source>
        <dbReference type="ARBA" id="ARBA00022692"/>
    </source>
</evidence>
<feature type="domain" description="RING-type" evidence="12">
    <location>
        <begin position="128"/>
        <end position="170"/>
    </location>
</feature>
<dbReference type="EMBL" id="CM010715">
    <property type="protein sequence ID" value="RZC45898.1"/>
    <property type="molecule type" value="Genomic_DNA"/>
</dbReference>
<dbReference type="InterPro" id="IPR044602">
    <property type="entry name" value="ATL10/ATL72-79-like"/>
</dbReference>
<gene>
    <name evidence="13" type="ORF">C5167_038845</name>
</gene>
<feature type="compositionally biased region" description="Pro residues" evidence="10">
    <location>
        <begin position="192"/>
        <end position="202"/>
    </location>
</feature>
<dbReference type="Pfam" id="PF13639">
    <property type="entry name" value="zf-RING_2"/>
    <property type="match status" value="1"/>
</dbReference>
<feature type="transmembrane region" description="Helical" evidence="11">
    <location>
        <begin position="54"/>
        <end position="75"/>
    </location>
</feature>
<organism evidence="13 14">
    <name type="scientific">Papaver somniferum</name>
    <name type="common">Opium poppy</name>
    <dbReference type="NCBI Taxonomy" id="3469"/>
    <lineage>
        <taxon>Eukaryota</taxon>
        <taxon>Viridiplantae</taxon>
        <taxon>Streptophyta</taxon>
        <taxon>Embryophyta</taxon>
        <taxon>Tracheophyta</taxon>
        <taxon>Spermatophyta</taxon>
        <taxon>Magnoliopsida</taxon>
        <taxon>Ranunculales</taxon>
        <taxon>Papaveraceae</taxon>
        <taxon>Papaveroideae</taxon>
        <taxon>Papaver</taxon>
    </lineage>
</organism>
<accession>A0A4Y7IEH5</accession>
<protein>
    <recommendedName>
        <fullName evidence="12">RING-type domain-containing protein</fullName>
    </recommendedName>
</protein>
<dbReference type="GO" id="GO:0004842">
    <property type="term" value="F:ubiquitin-protein transferase activity"/>
    <property type="evidence" value="ECO:0007669"/>
    <property type="project" value="UniProtKB-ARBA"/>
</dbReference>
<dbReference type="OrthoDB" id="8062037at2759"/>
<dbReference type="FunFam" id="3.30.40.10:FF:000632">
    <property type="entry name" value="RING-H2 finger protein ATL73"/>
    <property type="match status" value="1"/>
</dbReference>
<dbReference type="CDD" id="cd16461">
    <property type="entry name" value="RING-H2_EL5-like"/>
    <property type="match status" value="1"/>
</dbReference>
<reference evidence="13 14" key="1">
    <citation type="journal article" date="2018" name="Science">
        <title>The opium poppy genome and morphinan production.</title>
        <authorList>
            <person name="Guo L."/>
            <person name="Winzer T."/>
            <person name="Yang X."/>
            <person name="Li Y."/>
            <person name="Ning Z."/>
            <person name="He Z."/>
            <person name="Teodor R."/>
            <person name="Lu Y."/>
            <person name="Bowser T.A."/>
            <person name="Graham I.A."/>
            <person name="Ye K."/>
        </authorList>
    </citation>
    <scope>NUCLEOTIDE SEQUENCE [LARGE SCALE GENOMIC DNA]</scope>
    <source>
        <strain evidence="14">cv. HN1</strain>
        <tissue evidence="13">Leaves</tissue>
    </source>
</reference>
<keyword evidence="7 11" id="KW-0472">Membrane</keyword>
<evidence type="ECO:0000256" key="8">
    <source>
        <dbReference type="ARBA" id="ARBA00024209"/>
    </source>
</evidence>
<dbReference type="SMART" id="SM00184">
    <property type="entry name" value="RING"/>
    <property type="match status" value="1"/>
</dbReference>
<dbReference type="STRING" id="3469.A0A4Y7IEH5"/>
<proteinExistence type="inferred from homology"/>
<comment type="subcellular location">
    <subcellularLocation>
        <location evidence="1">Membrane</location>
        <topology evidence="1">Single-pass membrane protein</topology>
    </subcellularLocation>
</comment>